<evidence type="ECO:0000256" key="4">
    <source>
        <dbReference type="ARBA" id="ARBA00023125"/>
    </source>
</evidence>
<evidence type="ECO:0000256" key="2">
    <source>
        <dbReference type="ARBA" id="ARBA00022741"/>
    </source>
</evidence>
<evidence type="ECO:0000256" key="1">
    <source>
        <dbReference type="ARBA" id="ARBA00006271"/>
    </source>
</evidence>
<dbReference type="Proteomes" id="UP000694846">
    <property type="component" value="Unplaced"/>
</dbReference>
<protein>
    <submittedName>
        <fullName evidence="7">MutS protein homolog 5-like</fullName>
    </submittedName>
</protein>
<dbReference type="Gene3D" id="3.40.50.300">
    <property type="entry name" value="P-loop containing nucleotide triphosphate hydrolases"/>
    <property type="match status" value="1"/>
</dbReference>
<dbReference type="GO" id="GO:0051026">
    <property type="term" value="P:chiasma assembly"/>
    <property type="evidence" value="ECO:0007669"/>
    <property type="project" value="TreeGrafter"/>
</dbReference>
<dbReference type="SMART" id="SM00533">
    <property type="entry name" value="MUTSd"/>
    <property type="match status" value="1"/>
</dbReference>
<dbReference type="SMART" id="SM00534">
    <property type="entry name" value="MUTSac"/>
    <property type="match status" value="1"/>
</dbReference>
<proteinExistence type="inferred from homology"/>
<dbReference type="GO" id="GO:0006298">
    <property type="term" value="P:mismatch repair"/>
    <property type="evidence" value="ECO:0007669"/>
    <property type="project" value="InterPro"/>
</dbReference>
<keyword evidence="3" id="KW-0067">ATP-binding</keyword>
<keyword evidence="6" id="KW-1185">Reference proteome</keyword>
<dbReference type="Pfam" id="PF00488">
    <property type="entry name" value="MutS_V"/>
    <property type="match status" value="1"/>
</dbReference>
<keyword evidence="4" id="KW-0238">DNA-binding</keyword>
<dbReference type="PANTHER" id="PTHR11361:SF20">
    <property type="entry name" value="MUTS PROTEIN HOMOLOG 5"/>
    <property type="match status" value="1"/>
</dbReference>
<dbReference type="GO" id="GO:0005634">
    <property type="term" value="C:nucleus"/>
    <property type="evidence" value="ECO:0007669"/>
    <property type="project" value="TreeGrafter"/>
</dbReference>
<dbReference type="Gene3D" id="1.10.1420.10">
    <property type="match status" value="1"/>
</dbReference>
<feature type="domain" description="DNA mismatch repair proteins mutS family" evidence="5">
    <location>
        <begin position="672"/>
        <end position="688"/>
    </location>
</feature>
<dbReference type="GO" id="GO:0005524">
    <property type="term" value="F:ATP binding"/>
    <property type="evidence" value="ECO:0007669"/>
    <property type="project" value="UniProtKB-KW"/>
</dbReference>
<dbReference type="InterPro" id="IPR007696">
    <property type="entry name" value="DNA_mismatch_repair_MutS_core"/>
</dbReference>
<comment type="similarity">
    <text evidence="1">Belongs to the DNA mismatch repair MutS family.</text>
</comment>
<dbReference type="InterPro" id="IPR045076">
    <property type="entry name" value="MutS"/>
</dbReference>
<evidence type="ECO:0000313" key="7">
    <source>
        <dbReference type="RefSeq" id="XP_025408534.1"/>
    </source>
</evidence>
<evidence type="ECO:0000259" key="5">
    <source>
        <dbReference type="PROSITE" id="PS00486"/>
    </source>
</evidence>
<dbReference type="AlphaFoldDB" id="A0A8B8FCD4"/>
<dbReference type="InterPro" id="IPR036187">
    <property type="entry name" value="DNA_mismatch_repair_MutS_sf"/>
</dbReference>
<sequence length="846" mass="96828">MASSNSTYSNSMQFSSVDYSYYHDSANNINKSNDIVINSDVTDTILSVYWKNGILGAASFNSNLSEIQILHDVLESNLDFKILNSLFMQVRPANVVVCNLQDGTFLKIIKQLAHTGKINTYSSPTNNDDHKSDEKIHILAKQCFKFKTCEQLVLSMPLASAPKNEDSRKRYIRSLVDFTRELGVCALGALLYFLDTPVAKLNLPNNFSIMSLKILNMDDLVWIGISTYESLQIFSAREHPSAYKWTKNSTKEGPSIYSLLNRCNSIIGSKYLKNILAQPTKNLSVLKYRHEVIEFCIKPCNKNVIHSLINCIKRCRCVLSAMVKINGGNASIYQWKLLYQTVINAVTIGEICERYSEEIIFFRKIKNILKDSLYTMINSMSCIIDFEQSTIKDQFIVKLGFVPELDEKKSKINNITEVLDEITLQELQDLPSYIGKCSIRKMPEIGFLLCLPFWKPSDEMTENDFEIHNLEFKFRLTNNVYYKTSRCYELDKIYGQIESNIIQEEIQIMIKLSELITQHWIGDLYVILKLIAELDCLIGFADVAQDLKLIKPIILPKECCKINIVNGRHILQEKYVDNFIPNSYNSSKFNQPVKIITGFNSSGKSIYLKQVALISYLCHIGCYVPAEYMEISVLDHIHTRIQSTESVSTLMSAFMIDLKQMSEALNESTCESLVILDEFGKGTSEINGLALLLASISHFLQRPLNLLPHVLISTHFHSLPNFLCQIVNKDILYHNIKYLIMSHKIENSKIICLFKVVDKIEDQNISMAHSIAALNGLPMCIVQRATQVLQLLQNEECVNPMIDNLRYKLFIRRKQFIEKVLDLMQDKITNSTYKSLLSDLENIRYP</sequence>
<reference evidence="7" key="1">
    <citation type="submission" date="2025-08" db="UniProtKB">
        <authorList>
            <consortium name="RefSeq"/>
        </authorList>
    </citation>
    <scope>IDENTIFICATION</scope>
    <source>
        <tissue evidence="7">Whole body</tissue>
    </source>
</reference>
<evidence type="ECO:0000313" key="6">
    <source>
        <dbReference type="Proteomes" id="UP000694846"/>
    </source>
</evidence>
<gene>
    <name evidence="7" type="primary">LOC112682230</name>
</gene>
<dbReference type="InterPro" id="IPR027417">
    <property type="entry name" value="P-loop_NTPase"/>
</dbReference>
<dbReference type="PANTHER" id="PTHR11361">
    <property type="entry name" value="DNA MISMATCH REPAIR PROTEIN MUTS FAMILY MEMBER"/>
    <property type="match status" value="1"/>
</dbReference>
<dbReference type="GO" id="GO:0140664">
    <property type="term" value="F:ATP-dependent DNA damage sensor activity"/>
    <property type="evidence" value="ECO:0007669"/>
    <property type="project" value="InterPro"/>
</dbReference>
<dbReference type="InterPro" id="IPR000432">
    <property type="entry name" value="DNA_mismatch_repair_MutS_C"/>
</dbReference>
<dbReference type="PIRSF" id="PIRSF005813">
    <property type="entry name" value="MSH2"/>
    <property type="match status" value="1"/>
</dbReference>
<organism evidence="6 7">
    <name type="scientific">Sipha flava</name>
    <name type="common">yellow sugarcane aphid</name>
    <dbReference type="NCBI Taxonomy" id="143950"/>
    <lineage>
        <taxon>Eukaryota</taxon>
        <taxon>Metazoa</taxon>
        <taxon>Ecdysozoa</taxon>
        <taxon>Arthropoda</taxon>
        <taxon>Hexapoda</taxon>
        <taxon>Insecta</taxon>
        <taxon>Pterygota</taxon>
        <taxon>Neoptera</taxon>
        <taxon>Paraneoptera</taxon>
        <taxon>Hemiptera</taxon>
        <taxon>Sternorrhyncha</taxon>
        <taxon>Aphidomorpha</taxon>
        <taxon>Aphidoidea</taxon>
        <taxon>Aphididae</taxon>
        <taxon>Sipha</taxon>
    </lineage>
</organism>
<dbReference type="GeneID" id="112682230"/>
<dbReference type="RefSeq" id="XP_025408534.1">
    <property type="nucleotide sequence ID" value="XM_025552749.1"/>
</dbReference>
<dbReference type="PROSITE" id="PS00486">
    <property type="entry name" value="DNA_MISMATCH_REPAIR_2"/>
    <property type="match status" value="1"/>
</dbReference>
<dbReference type="GO" id="GO:0030983">
    <property type="term" value="F:mismatched DNA binding"/>
    <property type="evidence" value="ECO:0007669"/>
    <property type="project" value="InterPro"/>
</dbReference>
<dbReference type="SUPFAM" id="SSF52540">
    <property type="entry name" value="P-loop containing nucleoside triphosphate hydrolases"/>
    <property type="match status" value="1"/>
</dbReference>
<dbReference type="OrthoDB" id="29596at2759"/>
<dbReference type="Pfam" id="PF05192">
    <property type="entry name" value="MutS_III"/>
    <property type="match status" value="1"/>
</dbReference>
<name>A0A8B8FCD4_9HEMI</name>
<dbReference type="SUPFAM" id="SSF48334">
    <property type="entry name" value="DNA repair protein MutS, domain III"/>
    <property type="match status" value="1"/>
</dbReference>
<dbReference type="InterPro" id="IPR011184">
    <property type="entry name" value="DNA_mismatch_repair_Msh2"/>
</dbReference>
<keyword evidence="2" id="KW-0547">Nucleotide-binding</keyword>
<accession>A0A8B8FCD4</accession>
<evidence type="ECO:0000256" key="3">
    <source>
        <dbReference type="ARBA" id="ARBA00022840"/>
    </source>
</evidence>